<dbReference type="EMBL" id="LXQA010070629">
    <property type="protein sequence ID" value="MCI08872.1"/>
    <property type="molecule type" value="Genomic_DNA"/>
</dbReference>
<organism evidence="2 3">
    <name type="scientific">Trifolium medium</name>
    <dbReference type="NCBI Taxonomy" id="97028"/>
    <lineage>
        <taxon>Eukaryota</taxon>
        <taxon>Viridiplantae</taxon>
        <taxon>Streptophyta</taxon>
        <taxon>Embryophyta</taxon>
        <taxon>Tracheophyta</taxon>
        <taxon>Spermatophyta</taxon>
        <taxon>Magnoliopsida</taxon>
        <taxon>eudicotyledons</taxon>
        <taxon>Gunneridae</taxon>
        <taxon>Pentapetalae</taxon>
        <taxon>rosids</taxon>
        <taxon>fabids</taxon>
        <taxon>Fabales</taxon>
        <taxon>Fabaceae</taxon>
        <taxon>Papilionoideae</taxon>
        <taxon>50 kb inversion clade</taxon>
        <taxon>NPAAA clade</taxon>
        <taxon>Hologalegina</taxon>
        <taxon>IRL clade</taxon>
        <taxon>Trifolieae</taxon>
        <taxon>Trifolium</taxon>
    </lineage>
</organism>
<accession>A0A392PAV4</accession>
<evidence type="ECO:0000313" key="2">
    <source>
        <dbReference type="EMBL" id="MCI08872.1"/>
    </source>
</evidence>
<evidence type="ECO:0000256" key="1">
    <source>
        <dbReference type="SAM" id="Phobius"/>
    </source>
</evidence>
<dbReference type="PANTHER" id="PTHR47481:SF10">
    <property type="entry name" value="COPIA-LIKE POLYPROTEIN_RETROTRANSPOSON"/>
    <property type="match status" value="1"/>
</dbReference>
<dbReference type="PANTHER" id="PTHR47481">
    <property type="match status" value="1"/>
</dbReference>
<sequence>MELQFDSQFFTSIAFVGFIALLFRMYTSLVHNPNVLRSKLRKQGISGPPPTILLGNLMDVMKSQPTTPNSHSLVTHNTASIVFPKFEEWREQYGSTAMPIRKRFADIFEDNQNFRAVAFEQDFSSTRMDDFPNVSAYCQRLKQLSDQLKNVGAPV</sequence>
<reference evidence="2 3" key="1">
    <citation type="journal article" date="2018" name="Front. Plant Sci.">
        <title>Red Clover (Trifolium pratense) and Zigzag Clover (T. medium) - A Picture of Genomic Similarities and Differences.</title>
        <authorList>
            <person name="Dluhosova J."/>
            <person name="Istvanek J."/>
            <person name="Nedelnik J."/>
            <person name="Repkova J."/>
        </authorList>
    </citation>
    <scope>NUCLEOTIDE SEQUENCE [LARGE SCALE GENOMIC DNA]</scope>
    <source>
        <strain evidence="3">cv. 10/8</strain>
        <tissue evidence="2">Leaf</tissue>
    </source>
</reference>
<feature type="non-terminal residue" evidence="2">
    <location>
        <position position="155"/>
    </location>
</feature>
<feature type="transmembrane region" description="Helical" evidence="1">
    <location>
        <begin position="12"/>
        <end position="32"/>
    </location>
</feature>
<dbReference type="Proteomes" id="UP000265520">
    <property type="component" value="Unassembled WGS sequence"/>
</dbReference>
<keyword evidence="1" id="KW-0472">Membrane</keyword>
<keyword evidence="1" id="KW-1133">Transmembrane helix</keyword>
<keyword evidence="3" id="KW-1185">Reference proteome</keyword>
<proteinExistence type="predicted"/>
<evidence type="ECO:0000313" key="3">
    <source>
        <dbReference type="Proteomes" id="UP000265520"/>
    </source>
</evidence>
<keyword evidence="1" id="KW-0812">Transmembrane</keyword>
<name>A0A392PAV4_9FABA</name>
<protein>
    <submittedName>
        <fullName evidence="2">Cytochrome P450 734A1-like</fullName>
    </submittedName>
</protein>
<comment type="caution">
    <text evidence="2">The sequence shown here is derived from an EMBL/GenBank/DDBJ whole genome shotgun (WGS) entry which is preliminary data.</text>
</comment>
<dbReference type="AlphaFoldDB" id="A0A392PAV4"/>